<gene>
    <name evidence="2" type="ORF">ET471_15520</name>
</gene>
<dbReference type="SUPFAM" id="SSF56112">
    <property type="entry name" value="Protein kinase-like (PK-like)"/>
    <property type="match status" value="1"/>
</dbReference>
<evidence type="ECO:0000313" key="2">
    <source>
        <dbReference type="EMBL" id="QAY71264.1"/>
    </source>
</evidence>
<dbReference type="EMBL" id="CP035493">
    <property type="protein sequence ID" value="QAY71264.1"/>
    <property type="molecule type" value="Genomic_DNA"/>
</dbReference>
<proteinExistence type="predicted"/>
<dbReference type="Gene3D" id="3.90.1200.10">
    <property type="match status" value="1"/>
</dbReference>
<reference evidence="2 3" key="1">
    <citation type="submission" date="2019-01" db="EMBL/GenBank/DDBJ databases">
        <title>Genome sequencing of strain FW10M-9.</title>
        <authorList>
            <person name="Heo J."/>
            <person name="Kim S.-J."/>
            <person name="Kim J.-S."/>
            <person name="Hong S.-B."/>
            <person name="Kwon S.-W."/>
        </authorList>
    </citation>
    <scope>NUCLEOTIDE SEQUENCE [LARGE SCALE GENOMIC DNA]</scope>
    <source>
        <strain evidence="2 3">FW10M-9</strain>
    </source>
</reference>
<keyword evidence="2" id="KW-0808">Transferase</keyword>
<dbReference type="RefSeq" id="WP_129189776.1">
    <property type="nucleotide sequence ID" value="NZ_CP035493.1"/>
</dbReference>
<dbReference type="KEGG" id="xya:ET471_15520"/>
<name>A0A4P6F6J4_9MICO</name>
<protein>
    <submittedName>
        <fullName evidence="2">Aminoglycoside phosphotransferase family protein</fullName>
    </submittedName>
</protein>
<sequence>MSSTETPPARRRPTWPQLPAPVRAAVEERLGERVTRWTSHDGGYSAGLASVLETASGDRVFVKAVDSGNDFTQHLYREEARRVALLPDGVPTPAFRWSATLDVVAGDPWQVLAFDAGEGRSPRVPWDVDELGAVVELASRIGACEVPVGALPEAADELPQGRWEELAARTHPGLDTFDPWVAKNLDRLAGLASGAADAVRGPGLVHGDLRGDNALVDHRAGRATAVAVDWPNAARGAAYVNVVGMLPAVVLEGGPAPEGVLAAHPLPPGTDDEAVTAFLALETGYFLSSSLRPPPPGIPHVRAFQRAQGEVCVAWLRRRLGE</sequence>
<dbReference type="InterPro" id="IPR002575">
    <property type="entry name" value="Aminoglycoside_PTrfase"/>
</dbReference>
<evidence type="ECO:0000313" key="3">
    <source>
        <dbReference type="Proteomes" id="UP000292118"/>
    </source>
</evidence>
<dbReference type="OrthoDB" id="2570531at2"/>
<dbReference type="Proteomes" id="UP000292118">
    <property type="component" value="Chromosome"/>
</dbReference>
<organism evidence="2 3">
    <name type="scientific">Xylanimonas protaetiae</name>
    <dbReference type="NCBI Taxonomy" id="2509457"/>
    <lineage>
        <taxon>Bacteria</taxon>
        <taxon>Bacillati</taxon>
        <taxon>Actinomycetota</taxon>
        <taxon>Actinomycetes</taxon>
        <taxon>Micrococcales</taxon>
        <taxon>Promicromonosporaceae</taxon>
        <taxon>Xylanimonas</taxon>
    </lineage>
</organism>
<dbReference type="InterPro" id="IPR011009">
    <property type="entry name" value="Kinase-like_dom_sf"/>
</dbReference>
<accession>A0A4P6F6J4</accession>
<evidence type="ECO:0000259" key="1">
    <source>
        <dbReference type="Pfam" id="PF01636"/>
    </source>
</evidence>
<dbReference type="AlphaFoldDB" id="A0A4P6F6J4"/>
<dbReference type="Pfam" id="PF01636">
    <property type="entry name" value="APH"/>
    <property type="match status" value="1"/>
</dbReference>
<feature type="domain" description="Aminoglycoside phosphotransferase" evidence="1">
    <location>
        <begin position="53"/>
        <end position="264"/>
    </location>
</feature>
<dbReference type="GO" id="GO:0016740">
    <property type="term" value="F:transferase activity"/>
    <property type="evidence" value="ECO:0007669"/>
    <property type="project" value="UniProtKB-KW"/>
</dbReference>
<keyword evidence="3" id="KW-1185">Reference proteome</keyword>